<evidence type="ECO:0000313" key="5">
    <source>
        <dbReference type="Proteomes" id="UP001151760"/>
    </source>
</evidence>
<dbReference type="Gene3D" id="4.10.60.10">
    <property type="entry name" value="Zinc finger, CCHC-type"/>
    <property type="match status" value="1"/>
</dbReference>
<dbReference type="Proteomes" id="UP001151760">
    <property type="component" value="Unassembled WGS sequence"/>
</dbReference>
<evidence type="ECO:0000259" key="3">
    <source>
        <dbReference type="PROSITE" id="PS50158"/>
    </source>
</evidence>
<keyword evidence="1" id="KW-0479">Metal-binding</keyword>
<reference evidence="4" key="1">
    <citation type="journal article" date="2022" name="Int. J. Mol. Sci.">
        <title>Draft Genome of Tanacetum Coccineum: Genomic Comparison of Closely Related Tanacetum-Family Plants.</title>
        <authorList>
            <person name="Yamashiro T."/>
            <person name="Shiraishi A."/>
            <person name="Nakayama K."/>
            <person name="Satake H."/>
        </authorList>
    </citation>
    <scope>NUCLEOTIDE SEQUENCE</scope>
</reference>
<evidence type="ECO:0000256" key="2">
    <source>
        <dbReference type="SAM" id="MobiDB-lite"/>
    </source>
</evidence>
<feature type="region of interest" description="Disordered" evidence="2">
    <location>
        <begin position="1"/>
        <end position="43"/>
    </location>
</feature>
<dbReference type="SUPFAM" id="SSF57756">
    <property type="entry name" value="Retrovirus zinc finger-like domains"/>
    <property type="match status" value="1"/>
</dbReference>
<evidence type="ECO:0000313" key="4">
    <source>
        <dbReference type="EMBL" id="GJS78839.1"/>
    </source>
</evidence>
<dbReference type="PROSITE" id="PS50158">
    <property type="entry name" value="ZF_CCHC"/>
    <property type="match status" value="1"/>
</dbReference>
<proteinExistence type="predicted"/>
<keyword evidence="1" id="KW-0862">Zinc</keyword>
<keyword evidence="4" id="KW-0548">Nucleotidyltransferase</keyword>
<feature type="compositionally biased region" description="Basic and acidic residues" evidence="2">
    <location>
        <begin position="14"/>
        <end position="37"/>
    </location>
</feature>
<dbReference type="GO" id="GO:0003964">
    <property type="term" value="F:RNA-directed DNA polymerase activity"/>
    <property type="evidence" value="ECO:0007669"/>
    <property type="project" value="UniProtKB-KW"/>
</dbReference>
<keyword evidence="4" id="KW-0695">RNA-directed DNA polymerase</keyword>
<organism evidence="4 5">
    <name type="scientific">Tanacetum coccineum</name>
    <dbReference type="NCBI Taxonomy" id="301880"/>
    <lineage>
        <taxon>Eukaryota</taxon>
        <taxon>Viridiplantae</taxon>
        <taxon>Streptophyta</taxon>
        <taxon>Embryophyta</taxon>
        <taxon>Tracheophyta</taxon>
        <taxon>Spermatophyta</taxon>
        <taxon>Magnoliopsida</taxon>
        <taxon>eudicotyledons</taxon>
        <taxon>Gunneridae</taxon>
        <taxon>Pentapetalae</taxon>
        <taxon>asterids</taxon>
        <taxon>campanulids</taxon>
        <taxon>Asterales</taxon>
        <taxon>Asteraceae</taxon>
        <taxon>Asteroideae</taxon>
        <taxon>Anthemideae</taxon>
        <taxon>Anthemidinae</taxon>
        <taxon>Tanacetum</taxon>
    </lineage>
</organism>
<dbReference type="InterPro" id="IPR001878">
    <property type="entry name" value="Znf_CCHC"/>
</dbReference>
<accession>A0ABQ4YLW8</accession>
<evidence type="ECO:0000256" key="1">
    <source>
        <dbReference type="PROSITE-ProRule" id="PRU00047"/>
    </source>
</evidence>
<dbReference type="SMART" id="SM00343">
    <property type="entry name" value="ZnF_C2HC"/>
    <property type="match status" value="1"/>
</dbReference>
<protein>
    <submittedName>
        <fullName evidence="4">Reverse transcriptase domain-containing protein</fullName>
    </submittedName>
</protein>
<feature type="domain" description="CCHC-type" evidence="3">
    <location>
        <begin position="82"/>
        <end position="97"/>
    </location>
</feature>
<gene>
    <name evidence="4" type="ORF">Tco_0728720</name>
</gene>
<keyword evidence="4" id="KW-0808">Transferase</keyword>
<dbReference type="Pfam" id="PF00098">
    <property type="entry name" value="zf-CCHC"/>
    <property type="match status" value="1"/>
</dbReference>
<keyword evidence="5" id="KW-1185">Reference proteome</keyword>
<dbReference type="InterPro" id="IPR036875">
    <property type="entry name" value="Znf_CCHC_sf"/>
</dbReference>
<name>A0ABQ4YLW8_9ASTR</name>
<sequence>MLTDEVIRNGSLRKNTEKRGNGRELSRDGNVRDDNKRSRTSRAFSIVTNPVRKEYTGTAPKVGPWMVTLLNARHPTTAQGACFKCGGTGHYKAACPRLN</sequence>
<reference evidence="4" key="2">
    <citation type="submission" date="2022-01" db="EMBL/GenBank/DDBJ databases">
        <authorList>
            <person name="Yamashiro T."/>
            <person name="Shiraishi A."/>
            <person name="Satake H."/>
            <person name="Nakayama K."/>
        </authorList>
    </citation>
    <scope>NUCLEOTIDE SEQUENCE</scope>
</reference>
<comment type="caution">
    <text evidence="4">The sequence shown here is derived from an EMBL/GenBank/DDBJ whole genome shotgun (WGS) entry which is preliminary data.</text>
</comment>
<dbReference type="EMBL" id="BQNB010010555">
    <property type="protein sequence ID" value="GJS78839.1"/>
    <property type="molecule type" value="Genomic_DNA"/>
</dbReference>
<keyword evidence="1" id="KW-0863">Zinc-finger</keyword>